<dbReference type="AlphaFoldDB" id="A0A0K9PKL4"/>
<dbReference type="InterPro" id="IPR013150">
    <property type="entry name" value="TFIIB_cyclin"/>
</dbReference>
<evidence type="ECO:0000256" key="3">
    <source>
        <dbReference type="ARBA" id="ARBA00022723"/>
    </source>
</evidence>
<dbReference type="PANTHER" id="PTHR11618">
    <property type="entry name" value="TRANSCRIPTION INITIATION FACTOR IIB-RELATED"/>
    <property type="match status" value="1"/>
</dbReference>
<sequence length="538" mass="60141">MSSKPQWCDHCLENCEVYIDSNMTCCSMCGKVISEEIYHNGPSFEKLSNGQDIARSLSLSREKTFNRGEDSIKYIANGLQMDGGEAITSPSFNLYKIAVERSFTKGRDSLHIAASCIYIMCSYVLGAVFLQLCKLLSLEEHDIIKKPIDPSLFMNRFTYWRKPSGICGAALYIAVHSHQLRCSKSDIARVVSVCEDTLTKRLIEFESTESASMTAEELDEMPIDLINESYQSPTPGELLCQHKDSGELHHAHGLCKTCYDDFVNISGGLDGGSDPPAFQRAEMQRKAELDKKDTEGVCSSSKHSYNSIEVPPISDESECTGSAVQVNVDKSDHHENTQSEYFFNSADDESENLSDIDDQEVNAYLHTEEETHYKKLIWEEMNKEFLEELAMKEAAEEAAKEAFIAKFANRADGTHSAEELAAAAAEATAKLKKERKRKRDEEAKNSGPAKTPDEAVLKALKKKKVPSSRINQDALKLIYSTDPVVEEEETPGHDAIMEFEDEMNDNTEVADDANLLFDDDVCEFEDPGNDDFDEDGLF</sequence>
<feature type="transmembrane region" description="Helical" evidence="10">
    <location>
        <begin position="110"/>
        <end position="130"/>
    </location>
</feature>
<comment type="caution">
    <text evidence="13">The sequence shown here is derived from an EMBL/GenBank/DDBJ whole genome shotgun (WGS) entry which is preliminary data.</text>
</comment>
<proteinExistence type="inferred from homology"/>
<keyword evidence="10" id="KW-0812">Transmembrane</keyword>
<accession>A0A0K9PKL4</accession>
<dbReference type="Gene3D" id="1.20.5.650">
    <property type="entry name" value="Single helix bin"/>
    <property type="match status" value="1"/>
</dbReference>
<dbReference type="InterPro" id="IPR000812">
    <property type="entry name" value="TFIIB"/>
</dbReference>
<keyword evidence="3" id="KW-0479">Metal-binding</keyword>
<dbReference type="EMBL" id="LFYR01000811">
    <property type="protein sequence ID" value="KMZ68780.1"/>
    <property type="molecule type" value="Genomic_DNA"/>
</dbReference>
<feature type="domain" description="Brf1 TBP-binding" evidence="12">
    <location>
        <begin position="354"/>
        <end position="478"/>
    </location>
</feature>
<organism evidence="13 14">
    <name type="scientific">Zostera marina</name>
    <name type="common">Eelgrass</name>
    <dbReference type="NCBI Taxonomy" id="29655"/>
    <lineage>
        <taxon>Eukaryota</taxon>
        <taxon>Viridiplantae</taxon>
        <taxon>Streptophyta</taxon>
        <taxon>Embryophyta</taxon>
        <taxon>Tracheophyta</taxon>
        <taxon>Spermatophyta</taxon>
        <taxon>Magnoliopsida</taxon>
        <taxon>Liliopsida</taxon>
        <taxon>Zosteraceae</taxon>
        <taxon>Zostera</taxon>
    </lineage>
</organism>
<feature type="compositionally biased region" description="Polar residues" evidence="9">
    <location>
        <begin position="297"/>
        <end position="307"/>
    </location>
</feature>
<keyword evidence="7" id="KW-0804">Transcription</keyword>
<keyword evidence="6" id="KW-0805">Transcription regulation</keyword>
<evidence type="ECO:0000313" key="14">
    <source>
        <dbReference type="Proteomes" id="UP000036987"/>
    </source>
</evidence>
<keyword evidence="4" id="KW-0863">Zinc-finger</keyword>
<dbReference type="GO" id="GO:0006383">
    <property type="term" value="P:transcription by RNA polymerase III"/>
    <property type="evidence" value="ECO:0000318"/>
    <property type="project" value="GO_Central"/>
</dbReference>
<dbReference type="STRING" id="29655.A0A0K9PKL4"/>
<dbReference type="GO" id="GO:0006352">
    <property type="term" value="P:DNA-templated transcription initiation"/>
    <property type="evidence" value="ECO:0000318"/>
    <property type="project" value="GO_Central"/>
</dbReference>
<name>A0A0K9PKL4_ZOSMR</name>
<evidence type="ECO:0000313" key="13">
    <source>
        <dbReference type="EMBL" id="KMZ68780.1"/>
    </source>
</evidence>
<dbReference type="InterPro" id="IPR011665">
    <property type="entry name" value="BRF1_TBP-bd_dom"/>
</dbReference>
<keyword evidence="10" id="KW-1133">Transmembrane helix</keyword>
<feature type="domain" description="Transcription factor TFIIB cyclin-like" evidence="11">
    <location>
        <begin position="155"/>
        <end position="206"/>
    </location>
</feature>
<dbReference type="OMA" id="ISMAHRY"/>
<evidence type="ECO:0000256" key="6">
    <source>
        <dbReference type="ARBA" id="ARBA00023015"/>
    </source>
</evidence>
<dbReference type="GO" id="GO:0008270">
    <property type="term" value="F:zinc ion binding"/>
    <property type="evidence" value="ECO:0007669"/>
    <property type="project" value="UniProtKB-KW"/>
</dbReference>
<feature type="region of interest" description="Disordered" evidence="9">
    <location>
        <begin position="288"/>
        <end position="319"/>
    </location>
</feature>
<dbReference type="Proteomes" id="UP000036987">
    <property type="component" value="Unassembled WGS sequence"/>
</dbReference>
<dbReference type="GO" id="GO:0001006">
    <property type="term" value="F:RNA polymerase III type 3 promoter sequence-specific DNA binding"/>
    <property type="evidence" value="ECO:0000318"/>
    <property type="project" value="GO_Central"/>
</dbReference>
<keyword evidence="14" id="KW-1185">Reference proteome</keyword>
<dbReference type="GO" id="GO:0097550">
    <property type="term" value="C:transcription preinitiation complex"/>
    <property type="evidence" value="ECO:0000318"/>
    <property type="project" value="GO_Central"/>
</dbReference>
<evidence type="ECO:0000256" key="9">
    <source>
        <dbReference type="SAM" id="MobiDB-lite"/>
    </source>
</evidence>
<dbReference type="OrthoDB" id="511529at2759"/>
<comment type="subcellular location">
    <subcellularLocation>
        <location evidence="1">Nucleus</location>
    </subcellularLocation>
</comment>
<protein>
    <submittedName>
        <fullName evidence="13">Putative Transcription factor IIIb subunit</fullName>
    </submittedName>
</protein>
<dbReference type="GO" id="GO:0000995">
    <property type="term" value="F:RNA polymerase III general transcription initiation factor activity"/>
    <property type="evidence" value="ECO:0000318"/>
    <property type="project" value="GO_Central"/>
</dbReference>
<evidence type="ECO:0000256" key="5">
    <source>
        <dbReference type="ARBA" id="ARBA00022833"/>
    </source>
</evidence>
<gene>
    <name evidence="13" type="ORF">ZOSMA_22G00700</name>
</gene>
<keyword evidence="8" id="KW-0539">Nucleus</keyword>
<dbReference type="InterPro" id="IPR036915">
    <property type="entry name" value="Cyclin-like_sf"/>
</dbReference>
<evidence type="ECO:0000256" key="8">
    <source>
        <dbReference type="ARBA" id="ARBA00023242"/>
    </source>
</evidence>
<dbReference type="GO" id="GO:0017025">
    <property type="term" value="F:TBP-class protein binding"/>
    <property type="evidence" value="ECO:0007669"/>
    <property type="project" value="InterPro"/>
</dbReference>
<keyword evidence="10" id="KW-0472">Membrane</keyword>
<keyword evidence="5" id="KW-0862">Zinc</keyword>
<feature type="domain" description="Transcription factor TFIIB cyclin-like" evidence="11">
    <location>
        <begin position="62"/>
        <end position="122"/>
    </location>
</feature>
<evidence type="ECO:0000256" key="2">
    <source>
        <dbReference type="ARBA" id="ARBA00010857"/>
    </source>
</evidence>
<dbReference type="GO" id="GO:0000126">
    <property type="term" value="C:transcription factor TFIIIB complex"/>
    <property type="evidence" value="ECO:0000318"/>
    <property type="project" value="GO_Central"/>
</dbReference>
<feature type="region of interest" description="Disordered" evidence="9">
    <location>
        <begin position="432"/>
        <end position="454"/>
    </location>
</feature>
<evidence type="ECO:0000256" key="7">
    <source>
        <dbReference type="ARBA" id="ARBA00023163"/>
    </source>
</evidence>
<dbReference type="Pfam" id="PF00382">
    <property type="entry name" value="TFIIB"/>
    <property type="match status" value="2"/>
</dbReference>
<dbReference type="Gene3D" id="1.10.472.10">
    <property type="entry name" value="Cyclin-like"/>
    <property type="match status" value="2"/>
</dbReference>
<dbReference type="GO" id="GO:0070897">
    <property type="term" value="P:transcription preinitiation complex assembly"/>
    <property type="evidence" value="ECO:0007669"/>
    <property type="project" value="InterPro"/>
</dbReference>
<evidence type="ECO:0000256" key="4">
    <source>
        <dbReference type="ARBA" id="ARBA00022771"/>
    </source>
</evidence>
<dbReference type="PANTHER" id="PTHR11618:SF4">
    <property type="entry name" value="TRANSCRIPTION FACTOR IIIB 90 KDA SUBUNIT"/>
    <property type="match status" value="1"/>
</dbReference>
<comment type="similarity">
    <text evidence="2">Belongs to the TFIIB family.</text>
</comment>
<dbReference type="GO" id="GO:0005634">
    <property type="term" value="C:nucleus"/>
    <property type="evidence" value="ECO:0000318"/>
    <property type="project" value="GO_Central"/>
</dbReference>
<reference evidence="14" key="1">
    <citation type="journal article" date="2016" name="Nature">
        <title>The genome of the seagrass Zostera marina reveals angiosperm adaptation to the sea.</title>
        <authorList>
            <person name="Olsen J.L."/>
            <person name="Rouze P."/>
            <person name="Verhelst B."/>
            <person name="Lin Y.-C."/>
            <person name="Bayer T."/>
            <person name="Collen J."/>
            <person name="Dattolo E."/>
            <person name="De Paoli E."/>
            <person name="Dittami S."/>
            <person name="Maumus F."/>
            <person name="Michel G."/>
            <person name="Kersting A."/>
            <person name="Lauritano C."/>
            <person name="Lohaus R."/>
            <person name="Toepel M."/>
            <person name="Tonon T."/>
            <person name="Vanneste K."/>
            <person name="Amirebrahimi M."/>
            <person name="Brakel J."/>
            <person name="Bostroem C."/>
            <person name="Chovatia M."/>
            <person name="Grimwood J."/>
            <person name="Jenkins J.W."/>
            <person name="Jueterbock A."/>
            <person name="Mraz A."/>
            <person name="Stam W.T."/>
            <person name="Tice H."/>
            <person name="Bornberg-Bauer E."/>
            <person name="Green P.J."/>
            <person name="Pearson G.A."/>
            <person name="Procaccini G."/>
            <person name="Duarte C.M."/>
            <person name="Schmutz J."/>
            <person name="Reusch T.B.H."/>
            <person name="Van de Peer Y."/>
        </authorList>
    </citation>
    <scope>NUCLEOTIDE SEQUENCE [LARGE SCALE GENOMIC DNA]</scope>
    <source>
        <strain evidence="14">cv. Finnish</strain>
    </source>
</reference>
<evidence type="ECO:0000259" key="11">
    <source>
        <dbReference type="Pfam" id="PF00382"/>
    </source>
</evidence>
<evidence type="ECO:0000256" key="10">
    <source>
        <dbReference type="SAM" id="Phobius"/>
    </source>
</evidence>
<evidence type="ECO:0000256" key="1">
    <source>
        <dbReference type="ARBA" id="ARBA00004123"/>
    </source>
</evidence>
<evidence type="ECO:0000259" key="12">
    <source>
        <dbReference type="Pfam" id="PF07741"/>
    </source>
</evidence>
<dbReference type="Pfam" id="PF07741">
    <property type="entry name" value="BRF1"/>
    <property type="match status" value="1"/>
</dbReference>
<dbReference type="SUPFAM" id="SSF47954">
    <property type="entry name" value="Cyclin-like"/>
    <property type="match status" value="2"/>
</dbReference>